<dbReference type="InterPro" id="IPR002257">
    <property type="entry name" value="Flavin_mOase_5"/>
</dbReference>
<keyword evidence="11" id="KW-0492">Microsome</keyword>
<keyword evidence="6" id="KW-0597">Phosphoprotein</keyword>
<dbReference type="GO" id="GO:0004499">
    <property type="term" value="F:N,N-dimethylaniline monooxygenase activity"/>
    <property type="evidence" value="ECO:0007669"/>
    <property type="project" value="UniProtKB-UniRule"/>
</dbReference>
<evidence type="ECO:0000256" key="28">
    <source>
        <dbReference type="ARBA" id="ARBA00048459"/>
    </source>
</evidence>
<evidence type="ECO:0000256" key="4">
    <source>
        <dbReference type="ARBA" id="ARBA00009183"/>
    </source>
</evidence>
<dbReference type="EMBL" id="BMAW01021696">
    <property type="protein sequence ID" value="GFT74280.1"/>
    <property type="molecule type" value="Genomic_DNA"/>
</dbReference>
<dbReference type="InterPro" id="IPR050346">
    <property type="entry name" value="FMO-like"/>
</dbReference>
<dbReference type="GO" id="GO:0006629">
    <property type="term" value="P:lipid metabolic process"/>
    <property type="evidence" value="ECO:0007669"/>
    <property type="project" value="UniProtKB-KW"/>
</dbReference>
<keyword evidence="10 33" id="KW-0274">FAD</keyword>
<comment type="catalytic activity">
    <reaction evidence="29">
        <text>(2E)-geranial + NADPH + O2 + H(+) = (1E)-2,6-dimethylhepta-1,5-dien-1-yl formate + NADP(+) + H2O</text>
        <dbReference type="Rhea" id="RHEA:54860"/>
        <dbReference type="ChEBI" id="CHEBI:15377"/>
        <dbReference type="ChEBI" id="CHEBI:15378"/>
        <dbReference type="ChEBI" id="CHEBI:15379"/>
        <dbReference type="ChEBI" id="CHEBI:16980"/>
        <dbReference type="ChEBI" id="CHEBI:57783"/>
        <dbReference type="ChEBI" id="CHEBI:58349"/>
        <dbReference type="ChEBI" id="CHEBI:138375"/>
    </reaction>
    <physiologicalReaction direction="left-to-right" evidence="29">
        <dbReference type="Rhea" id="RHEA:54861"/>
    </physiologicalReaction>
</comment>
<comment type="subcellular location">
    <subcellularLocation>
        <location evidence="2">Endoplasmic reticulum membrane</location>
        <topology evidence="2">Single-pass membrane protein</topology>
    </subcellularLocation>
    <subcellularLocation>
        <location evidence="3">Microsome membrane</location>
    </subcellularLocation>
</comment>
<proteinExistence type="inferred from homology"/>
<dbReference type="GO" id="GO:0050661">
    <property type="term" value="F:NADP binding"/>
    <property type="evidence" value="ECO:0007669"/>
    <property type="project" value="InterPro"/>
</dbReference>
<dbReference type="AlphaFoldDB" id="A0A8X6PJF5"/>
<comment type="catalytic activity">
    <reaction evidence="32">
        <text>octan-3-one + NADPH + O2 + H(+) = pentyl propanoate + NADP(+) + H2O</text>
        <dbReference type="Rhea" id="RHEA:54840"/>
        <dbReference type="ChEBI" id="CHEBI:15377"/>
        <dbReference type="ChEBI" id="CHEBI:15378"/>
        <dbReference type="ChEBI" id="CHEBI:15379"/>
        <dbReference type="ChEBI" id="CHEBI:57783"/>
        <dbReference type="ChEBI" id="CHEBI:58349"/>
        <dbReference type="ChEBI" id="CHEBI:80946"/>
        <dbReference type="ChEBI" id="CHEBI:87373"/>
    </reaction>
    <physiologicalReaction direction="left-to-right" evidence="32">
        <dbReference type="Rhea" id="RHEA:54841"/>
    </physiologicalReaction>
</comment>
<evidence type="ECO:0000256" key="1">
    <source>
        <dbReference type="ARBA" id="ARBA00001974"/>
    </source>
</evidence>
<evidence type="ECO:0000256" key="31">
    <source>
        <dbReference type="ARBA" id="ARBA00049443"/>
    </source>
</evidence>
<evidence type="ECO:0000256" key="2">
    <source>
        <dbReference type="ARBA" id="ARBA00004389"/>
    </source>
</evidence>
<keyword evidence="16" id="KW-0443">Lipid metabolism</keyword>
<evidence type="ECO:0000256" key="15">
    <source>
        <dbReference type="ARBA" id="ARBA00023033"/>
    </source>
</evidence>
<keyword evidence="36" id="KW-1185">Reference proteome</keyword>
<comment type="catalytic activity">
    <reaction evidence="23">
        <text>sulcatone + NADPH + O2 + H(+) = 4-methylpent-3-en-1-yl acetate + NADP(+) + H2O</text>
        <dbReference type="Rhea" id="RHEA:54864"/>
        <dbReference type="ChEBI" id="CHEBI:15377"/>
        <dbReference type="ChEBI" id="CHEBI:15378"/>
        <dbReference type="ChEBI" id="CHEBI:15379"/>
        <dbReference type="ChEBI" id="CHEBI:16310"/>
        <dbReference type="ChEBI" id="CHEBI:57783"/>
        <dbReference type="ChEBI" id="CHEBI:58349"/>
        <dbReference type="ChEBI" id="CHEBI:138373"/>
    </reaction>
    <physiologicalReaction direction="left-to-right" evidence="23">
        <dbReference type="Rhea" id="RHEA:54865"/>
    </physiologicalReaction>
</comment>
<evidence type="ECO:0000256" key="10">
    <source>
        <dbReference type="ARBA" id="ARBA00022827"/>
    </source>
</evidence>
<gene>
    <name evidence="35" type="primary">FMO5</name>
    <name evidence="35" type="ORF">NPIL_455831</name>
</gene>
<dbReference type="GO" id="GO:0005789">
    <property type="term" value="C:endoplasmic reticulum membrane"/>
    <property type="evidence" value="ECO:0007669"/>
    <property type="project" value="UniProtKB-SubCell"/>
</dbReference>
<comment type="similarity">
    <text evidence="4 33 34">Belongs to the FMO family.</text>
</comment>
<dbReference type="PANTHER" id="PTHR23023">
    <property type="entry name" value="DIMETHYLANILINE MONOOXYGENASE"/>
    <property type="match status" value="1"/>
</dbReference>
<evidence type="ECO:0000256" key="18">
    <source>
        <dbReference type="ARBA" id="ARBA00045722"/>
    </source>
</evidence>
<evidence type="ECO:0000256" key="32">
    <source>
        <dbReference type="ARBA" id="ARBA00049475"/>
    </source>
</evidence>
<comment type="function">
    <text evidence="19">Broad spectrum monooxygenase that catalyzes the oxygenation of a wide variety of nitrogen- and sulfur-containing compounds including xenobiotics. Catalyzes the S-oxygenation of hypotaurine to produce taurine, an organic osmolyte involved in cell volume regulation as well as a variety of cytoprotective and developmental processes. In vitro, catalyzes the N-oxygenation of trimethylamine (TMA) to produce trimethylamine N-oxide (TMAO) and could therefore participate to the detoxification of this compound that is generated by the action of gut microbiota from dietary precursors such as choline, choline containing compounds, betaine or L-carnitine.</text>
</comment>
<comment type="cofactor">
    <cofactor evidence="1 33 34">
        <name>FAD</name>
        <dbReference type="ChEBI" id="CHEBI:57692"/>
    </cofactor>
</comment>
<dbReference type="OrthoDB" id="66881at2759"/>
<evidence type="ECO:0000256" key="26">
    <source>
        <dbReference type="ARBA" id="ARBA00048041"/>
    </source>
</evidence>
<evidence type="ECO:0000256" key="12">
    <source>
        <dbReference type="ARBA" id="ARBA00022857"/>
    </source>
</evidence>
<evidence type="ECO:0000256" key="11">
    <source>
        <dbReference type="ARBA" id="ARBA00022848"/>
    </source>
</evidence>
<evidence type="ECO:0000256" key="8">
    <source>
        <dbReference type="ARBA" id="ARBA00022692"/>
    </source>
</evidence>
<dbReference type="GO" id="GO:0016174">
    <property type="term" value="F:NAD(P)H oxidase H2O2-forming activity"/>
    <property type="evidence" value="ECO:0007669"/>
    <property type="project" value="UniProtKB-EC"/>
</dbReference>
<comment type="function">
    <text evidence="18">Acts as a Baeyer-Villiger monooxygenase on a broad range of substrates. Catalyzes the insertion of an oxygen atom into a carbon-carbon bond adjacent to a carbonyl, which converts ketones to esters. Active on diverse carbonyl compounds, whereas soft nucleophiles are mostly non- or poorly reactive. In contrast with other forms of FMO it is non- or poorly active on 'classical' substrates such as drugs, pesticides, and dietary components containing soft nucleophilic heteroatoms. Able to oxidize drug molecules bearing a carbonyl group on an aliphatic chain, such as nabumetone and pentoxifylline. Also, in the absence of substrates, shows slow but yet significant NADPH oxidase activity. Acts as a positive modulator of cholesterol biosynthesis as well as glucose homeostasis, promoting metabolic aging via pleiotropic effects.</text>
</comment>
<evidence type="ECO:0000256" key="27">
    <source>
        <dbReference type="ARBA" id="ARBA00048088"/>
    </source>
</evidence>
<evidence type="ECO:0000256" key="16">
    <source>
        <dbReference type="ARBA" id="ARBA00023098"/>
    </source>
</evidence>
<keyword evidence="17 33" id="KW-0472">Membrane</keyword>
<evidence type="ECO:0000256" key="23">
    <source>
        <dbReference type="ARBA" id="ARBA00047855"/>
    </source>
</evidence>
<dbReference type="InterPro" id="IPR020946">
    <property type="entry name" value="Flavin_mOase-like"/>
</dbReference>
<comment type="catalytic activity">
    <reaction evidence="20">
        <text>hypotaurine + NADH + O2 + H(+) = taurine + NAD(+) + H2O</text>
        <dbReference type="Rhea" id="RHEA:74111"/>
        <dbReference type="ChEBI" id="CHEBI:15377"/>
        <dbReference type="ChEBI" id="CHEBI:15378"/>
        <dbReference type="ChEBI" id="CHEBI:15379"/>
        <dbReference type="ChEBI" id="CHEBI:57540"/>
        <dbReference type="ChEBI" id="CHEBI:57853"/>
        <dbReference type="ChEBI" id="CHEBI:57945"/>
        <dbReference type="ChEBI" id="CHEBI:507393"/>
        <dbReference type="EC" id="1.14.13.8"/>
    </reaction>
    <physiologicalReaction direction="left-to-right" evidence="20">
        <dbReference type="Rhea" id="RHEA:74112"/>
    </physiologicalReaction>
</comment>
<evidence type="ECO:0000256" key="13">
    <source>
        <dbReference type="ARBA" id="ARBA00022989"/>
    </source>
</evidence>
<dbReference type="PIRSF" id="PIRSF000332">
    <property type="entry name" value="FMO"/>
    <property type="match status" value="1"/>
</dbReference>
<evidence type="ECO:0000256" key="17">
    <source>
        <dbReference type="ARBA" id="ARBA00023136"/>
    </source>
</evidence>
<dbReference type="Pfam" id="PF00743">
    <property type="entry name" value="FMO-like"/>
    <property type="match status" value="1"/>
</dbReference>
<keyword evidence="5" id="KW-0488">Methylation</keyword>
<comment type="catalytic activity">
    <reaction evidence="24">
        <text>NADPH + O2 + H(+) = H2O2 + NADP(+)</text>
        <dbReference type="Rhea" id="RHEA:11260"/>
        <dbReference type="ChEBI" id="CHEBI:15378"/>
        <dbReference type="ChEBI" id="CHEBI:15379"/>
        <dbReference type="ChEBI" id="CHEBI:16240"/>
        <dbReference type="ChEBI" id="CHEBI:57783"/>
        <dbReference type="ChEBI" id="CHEBI:58349"/>
        <dbReference type="EC" id="1.6.3.1"/>
    </reaction>
    <physiologicalReaction direction="left-to-right" evidence="24">
        <dbReference type="Rhea" id="RHEA:11261"/>
    </physiologicalReaction>
</comment>
<evidence type="ECO:0000256" key="30">
    <source>
        <dbReference type="ARBA" id="ARBA00048990"/>
    </source>
</evidence>
<keyword evidence="12 33" id="KW-0521">NADP</keyword>
<comment type="catalytic activity">
    <reaction evidence="22">
        <text>heptan-2-one + NADPH + O2 + H(+) = pentyl acetate + NADP(+) + H2O</text>
        <dbReference type="Rhea" id="RHEA:54836"/>
        <dbReference type="ChEBI" id="CHEBI:5672"/>
        <dbReference type="ChEBI" id="CHEBI:15377"/>
        <dbReference type="ChEBI" id="CHEBI:15378"/>
        <dbReference type="ChEBI" id="CHEBI:15379"/>
        <dbReference type="ChEBI" id="CHEBI:57783"/>
        <dbReference type="ChEBI" id="CHEBI:58349"/>
        <dbReference type="ChEBI" id="CHEBI:87362"/>
    </reaction>
    <physiologicalReaction direction="left-to-right" evidence="22">
        <dbReference type="Rhea" id="RHEA:54837"/>
    </physiologicalReaction>
</comment>
<keyword evidence="8" id="KW-0812">Transmembrane</keyword>
<evidence type="ECO:0000256" key="19">
    <source>
        <dbReference type="ARBA" id="ARBA00045957"/>
    </source>
</evidence>
<keyword evidence="9 33" id="KW-0256">Endoplasmic reticulum</keyword>
<evidence type="ECO:0000256" key="9">
    <source>
        <dbReference type="ARBA" id="ARBA00022824"/>
    </source>
</evidence>
<dbReference type="PRINTS" id="PR01125">
    <property type="entry name" value="FMOXYGENASE5"/>
</dbReference>
<organism evidence="35 36">
    <name type="scientific">Nephila pilipes</name>
    <name type="common">Giant wood spider</name>
    <name type="synonym">Nephila maculata</name>
    <dbReference type="NCBI Taxonomy" id="299642"/>
    <lineage>
        <taxon>Eukaryota</taxon>
        <taxon>Metazoa</taxon>
        <taxon>Ecdysozoa</taxon>
        <taxon>Arthropoda</taxon>
        <taxon>Chelicerata</taxon>
        <taxon>Arachnida</taxon>
        <taxon>Araneae</taxon>
        <taxon>Araneomorphae</taxon>
        <taxon>Entelegynae</taxon>
        <taxon>Araneoidea</taxon>
        <taxon>Nephilidae</taxon>
        <taxon>Nephila</taxon>
    </lineage>
</organism>
<evidence type="ECO:0000256" key="6">
    <source>
        <dbReference type="ARBA" id="ARBA00022553"/>
    </source>
</evidence>
<evidence type="ECO:0000256" key="5">
    <source>
        <dbReference type="ARBA" id="ARBA00022481"/>
    </source>
</evidence>
<reference evidence="35" key="1">
    <citation type="submission" date="2020-08" db="EMBL/GenBank/DDBJ databases">
        <title>Multicomponent nature underlies the extraordinary mechanical properties of spider dragline silk.</title>
        <authorList>
            <person name="Kono N."/>
            <person name="Nakamura H."/>
            <person name="Mori M."/>
            <person name="Yoshida Y."/>
            <person name="Ohtoshi R."/>
            <person name="Malay A.D."/>
            <person name="Moran D.A.P."/>
            <person name="Tomita M."/>
            <person name="Numata K."/>
            <person name="Arakawa K."/>
        </authorList>
    </citation>
    <scope>NUCLEOTIDE SEQUENCE</scope>
</reference>
<dbReference type="SUPFAM" id="SSF51905">
    <property type="entry name" value="FAD/NAD(P)-binding domain"/>
    <property type="match status" value="3"/>
</dbReference>
<evidence type="ECO:0000256" key="7">
    <source>
        <dbReference type="ARBA" id="ARBA00022630"/>
    </source>
</evidence>
<protein>
    <recommendedName>
        <fullName evidence="34">Flavin-containing monooxygenase</fullName>
        <ecNumber evidence="34">1.-.-.-</ecNumber>
    </recommendedName>
</protein>
<comment type="catalytic activity">
    <reaction evidence="25">
        <text>hexan-3-one + NADPH + O2 + H(+) = ethyl butanoate + NADP(+) + H2O</text>
        <dbReference type="Rhea" id="RHEA:54844"/>
        <dbReference type="ChEBI" id="CHEBI:15377"/>
        <dbReference type="ChEBI" id="CHEBI:15378"/>
        <dbReference type="ChEBI" id="CHEBI:15379"/>
        <dbReference type="ChEBI" id="CHEBI:57783"/>
        <dbReference type="ChEBI" id="CHEBI:58349"/>
        <dbReference type="ChEBI" id="CHEBI:88764"/>
        <dbReference type="ChEBI" id="CHEBI:89891"/>
    </reaction>
    <physiologicalReaction direction="left-to-right" evidence="25">
        <dbReference type="Rhea" id="RHEA:54845"/>
    </physiologicalReaction>
</comment>
<comment type="caution">
    <text evidence="35">The sequence shown here is derived from an EMBL/GenBank/DDBJ whole genome shotgun (WGS) entry which is preliminary data.</text>
</comment>
<dbReference type="InterPro" id="IPR000960">
    <property type="entry name" value="Flavin_mOase"/>
</dbReference>
<dbReference type="Proteomes" id="UP000887013">
    <property type="component" value="Unassembled WGS sequence"/>
</dbReference>
<keyword evidence="13" id="KW-1133">Transmembrane helix</keyword>
<evidence type="ECO:0000256" key="3">
    <source>
        <dbReference type="ARBA" id="ARBA00004524"/>
    </source>
</evidence>
<dbReference type="GO" id="GO:0050660">
    <property type="term" value="F:flavin adenine dinucleotide binding"/>
    <property type="evidence" value="ECO:0007669"/>
    <property type="project" value="InterPro"/>
</dbReference>
<dbReference type="Gene3D" id="3.50.50.60">
    <property type="entry name" value="FAD/NAD(P)-binding domain"/>
    <property type="match status" value="4"/>
</dbReference>
<evidence type="ECO:0000256" key="21">
    <source>
        <dbReference type="ARBA" id="ARBA00047426"/>
    </source>
</evidence>
<comment type="catalytic activity">
    <reaction evidence="27">
        <text>trimethylamine + NADPH + O2 = trimethylamine N-oxide + NADP(+) + H2O</text>
        <dbReference type="Rhea" id="RHEA:31979"/>
        <dbReference type="ChEBI" id="CHEBI:15377"/>
        <dbReference type="ChEBI" id="CHEBI:15379"/>
        <dbReference type="ChEBI" id="CHEBI:15724"/>
        <dbReference type="ChEBI" id="CHEBI:57783"/>
        <dbReference type="ChEBI" id="CHEBI:58349"/>
        <dbReference type="ChEBI" id="CHEBI:58389"/>
        <dbReference type="EC" id="1.14.13.148"/>
    </reaction>
    <physiologicalReaction direction="left-to-right" evidence="27">
        <dbReference type="Rhea" id="RHEA:31980"/>
    </physiologicalReaction>
</comment>
<comment type="catalytic activity">
    <reaction evidence="30">
        <text>heptan-4-one + NADPH + O2 + H(+) = propyl butanoate + NADP(+) + H2O</text>
        <dbReference type="Rhea" id="RHEA:54852"/>
        <dbReference type="ChEBI" id="CHEBI:15377"/>
        <dbReference type="ChEBI" id="CHEBI:15378"/>
        <dbReference type="ChEBI" id="CHEBI:15379"/>
        <dbReference type="ChEBI" id="CHEBI:57783"/>
        <dbReference type="ChEBI" id="CHEBI:58349"/>
        <dbReference type="ChEBI" id="CHEBI:89484"/>
        <dbReference type="ChEBI" id="CHEBI:89719"/>
    </reaction>
    <physiologicalReaction direction="left-to-right" evidence="30">
        <dbReference type="Rhea" id="RHEA:54853"/>
    </physiologicalReaction>
</comment>
<accession>A0A8X6PJF5</accession>
<evidence type="ECO:0000256" key="24">
    <source>
        <dbReference type="ARBA" id="ARBA00047864"/>
    </source>
</evidence>
<dbReference type="EC" id="1.-.-.-" evidence="34"/>
<keyword evidence="7 33" id="KW-0285">Flavoprotein</keyword>
<evidence type="ECO:0000256" key="25">
    <source>
        <dbReference type="ARBA" id="ARBA00047977"/>
    </source>
</evidence>
<dbReference type="PRINTS" id="PR00370">
    <property type="entry name" value="FMOXYGENASE"/>
</dbReference>
<dbReference type="GO" id="GO:0034899">
    <property type="term" value="F:trimethylamine monooxygenase activity"/>
    <property type="evidence" value="ECO:0007669"/>
    <property type="project" value="UniProtKB-EC"/>
</dbReference>
<evidence type="ECO:0000256" key="20">
    <source>
        <dbReference type="ARBA" id="ARBA00047338"/>
    </source>
</evidence>
<evidence type="ECO:0000256" key="33">
    <source>
        <dbReference type="PIRNR" id="PIRNR000332"/>
    </source>
</evidence>
<comment type="catalytic activity">
    <reaction evidence="21">
        <text>hexan-3-one + NADPH + O2 + H(+) = propyl propanoate + NADP(+) + H2O</text>
        <dbReference type="Rhea" id="RHEA:54848"/>
        <dbReference type="ChEBI" id="CHEBI:15377"/>
        <dbReference type="ChEBI" id="CHEBI:15378"/>
        <dbReference type="ChEBI" id="CHEBI:15379"/>
        <dbReference type="ChEBI" id="CHEBI:57783"/>
        <dbReference type="ChEBI" id="CHEBI:58349"/>
        <dbReference type="ChEBI" id="CHEBI:89828"/>
        <dbReference type="ChEBI" id="CHEBI:89891"/>
    </reaction>
    <physiologicalReaction direction="left-to-right" evidence="21">
        <dbReference type="Rhea" id="RHEA:54849"/>
    </physiologicalReaction>
</comment>
<evidence type="ECO:0000256" key="29">
    <source>
        <dbReference type="ARBA" id="ARBA00048989"/>
    </source>
</evidence>
<evidence type="ECO:0000256" key="34">
    <source>
        <dbReference type="RuleBase" id="RU361177"/>
    </source>
</evidence>
<comment type="catalytic activity">
    <reaction evidence="31">
        <text>N,N-dimethylaniline + NADPH + O2 + H(+) = N,N-dimethylaniline N-oxide + NADP(+) + H2O</text>
        <dbReference type="Rhea" id="RHEA:24468"/>
        <dbReference type="ChEBI" id="CHEBI:15377"/>
        <dbReference type="ChEBI" id="CHEBI:15378"/>
        <dbReference type="ChEBI" id="CHEBI:15379"/>
        <dbReference type="ChEBI" id="CHEBI:16269"/>
        <dbReference type="ChEBI" id="CHEBI:17735"/>
        <dbReference type="ChEBI" id="CHEBI:57783"/>
        <dbReference type="ChEBI" id="CHEBI:58349"/>
        <dbReference type="EC" id="1.14.13.8"/>
    </reaction>
    <physiologicalReaction direction="left-to-right" evidence="31">
        <dbReference type="Rhea" id="RHEA:24469"/>
    </physiologicalReaction>
</comment>
<evidence type="ECO:0000256" key="14">
    <source>
        <dbReference type="ARBA" id="ARBA00023002"/>
    </source>
</evidence>
<comment type="catalytic activity">
    <reaction evidence="26">
        <text>hypotaurine + NADPH + O2 + H(+) = taurine + NADP(+) + H2O</text>
        <dbReference type="Rhea" id="RHEA:69819"/>
        <dbReference type="ChEBI" id="CHEBI:15377"/>
        <dbReference type="ChEBI" id="CHEBI:15378"/>
        <dbReference type="ChEBI" id="CHEBI:15379"/>
        <dbReference type="ChEBI" id="CHEBI:57783"/>
        <dbReference type="ChEBI" id="CHEBI:57853"/>
        <dbReference type="ChEBI" id="CHEBI:58349"/>
        <dbReference type="ChEBI" id="CHEBI:507393"/>
        <dbReference type="EC" id="1.14.13.8"/>
    </reaction>
    <physiologicalReaction direction="left-to-right" evidence="26">
        <dbReference type="Rhea" id="RHEA:69820"/>
    </physiologicalReaction>
</comment>
<comment type="catalytic activity">
    <reaction evidence="28">
        <text>octan-3-one + NADPH + O2 + H(+) = ethyl hexanoate + NADP(+) + H2O</text>
        <dbReference type="Rhea" id="RHEA:54856"/>
        <dbReference type="ChEBI" id="CHEBI:15377"/>
        <dbReference type="ChEBI" id="CHEBI:15378"/>
        <dbReference type="ChEBI" id="CHEBI:15379"/>
        <dbReference type="ChEBI" id="CHEBI:57783"/>
        <dbReference type="ChEBI" id="CHEBI:58349"/>
        <dbReference type="ChEBI" id="CHEBI:80946"/>
        <dbReference type="ChEBI" id="CHEBI:86055"/>
    </reaction>
    <physiologicalReaction direction="left-to-right" evidence="28">
        <dbReference type="Rhea" id="RHEA:54857"/>
    </physiologicalReaction>
</comment>
<dbReference type="FunFam" id="3.50.50.60:FF:000159">
    <property type="entry name" value="Dimethylaniline monooxygenase [N-oxide-forming]"/>
    <property type="match status" value="1"/>
</dbReference>
<evidence type="ECO:0000313" key="36">
    <source>
        <dbReference type="Proteomes" id="UP000887013"/>
    </source>
</evidence>
<evidence type="ECO:0000313" key="35">
    <source>
        <dbReference type="EMBL" id="GFT74280.1"/>
    </source>
</evidence>
<keyword evidence="15 33" id="KW-0503">Monooxygenase</keyword>
<evidence type="ECO:0000256" key="22">
    <source>
        <dbReference type="ARBA" id="ARBA00047574"/>
    </source>
</evidence>
<sequence>MLARFIDSPKKKIAVIGGGFTGTYSVATLLEEGSFEPICFEKTDKIGGTWYYREESVEAVASIMPTTIINHSKEMGAISNFPPKKEYNNYMRHYELYQYSMEFIRSRGVEKYIQCNTEVVECRRTHDYEETGRWVVTTRNTISKESTTDVYDGVLVCVGHINKPKIPVYSNQEKFRGPISHTHCLKGVEKYRNKTVVVVGMGCSGLDAAVECSNVAKQVYLSTRSGAHVINRVGPYGYPFDYTLLRRYIYFLLDILPYNYVSWLFESLYLDPQFSQNLYLIKPKYHMLSKDPVLNDHIGSKLLSGSVKMKPDIKSFTEDGVIFEEESEVTKADFVIMATGYTWKFPFLEEGIIVQKEGIINLYKCIFPPHLTHSTLAVLGFILPFGPGFPLGELQCRWAVQVLASKCKLPTVKIMMKDIMDRHAANSKRYTPSEKMSIRVDFISYCDDIASQFGAKPNFLKMFFTDPRLYFKLMFGPSLSYQYRLQGPHAWDGAREAIMTSKDRMLWPLTHRDSNAVDENMFTSIFKKVLRLAFF</sequence>
<keyword evidence="14 33" id="KW-0560">Oxidoreductase</keyword>
<dbReference type="InterPro" id="IPR036188">
    <property type="entry name" value="FAD/NAD-bd_sf"/>
</dbReference>
<name>A0A8X6PJF5_NEPPI</name>